<reference evidence="2 3" key="1">
    <citation type="journal article" date="2019" name="Commun. Biol.">
        <title>The bagworm genome reveals a unique fibroin gene that provides high tensile strength.</title>
        <authorList>
            <person name="Kono N."/>
            <person name="Nakamura H."/>
            <person name="Ohtoshi R."/>
            <person name="Tomita M."/>
            <person name="Numata K."/>
            <person name="Arakawa K."/>
        </authorList>
    </citation>
    <scope>NUCLEOTIDE SEQUENCE [LARGE SCALE GENOMIC DNA]</scope>
</reference>
<evidence type="ECO:0000313" key="3">
    <source>
        <dbReference type="Proteomes" id="UP000299102"/>
    </source>
</evidence>
<accession>A0A4C1WEQ9</accession>
<sequence length="134" mass="14696">MLGAVTGEIGLAGRRRAAAAITARARQMARKLFRWPRKLEALSLSRLNEKKIVKPSLFEVGSKGVRAGRRGTGRAEEMKLISRHASAASSLWAAISSRVTAVRICVQIKVPAAPGDRREARAPPPRPPWNRRLI</sequence>
<evidence type="ECO:0000256" key="1">
    <source>
        <dbReference type="SAM" id="MobiDB-lite"/>
    </source>
</evidence>
<dbReference type="Proteomes" id="UP000299102">
    <property type="component" value="Unassembled WGS sequence"/>
</dbReference>
<dbReference type="EMBL" id="BGZK01000527">
    <property type="protein sequence ID" value="GBP48627.1"/>
    <property type="molecule type" value="Genomic_DNA"/>
</dbReference>
<protein>
    <submittedName>
        <fullName evidence="2">Uncharacterized protein</fullName>
    </submittedName>
</protein>
<proteinExistence type="predicted"/>
<gene>
    <name evidence="2" type="ORF">EVAR_28013_1</name>
</gene>
<comment type="caution">
    <text evidence="2">The sequence shown here is derived from an EMBL/GenBank/DDBJ whole genome shotgun (WGS) entry which is preliminary data.</text>
</comment>
<feature type="region of interest" description="Disordered" evidence="1">
    <location>
        <begin position="114"/>
        <end position="134"/>
    </location>
</feature>
<keyword evidence="3" id="KW-1185">Reference proteome</keyword>
<evidence type="ECO:0000313" key="2">
    <source>
        <dbReference type="EMBL" id="GBP48627.1"/>
    </source>
</evidence>
<organism evidence="2 3">
    <name type="scientific">Eumeta variegata</name>
    <name type="common">Bagworm moth</name>
    <name type="synonym">Eumeta japonica</name>
    <dbReference type="NCBI Taxonomy" id="151549"/>
    <lineage>
        <taxon>Eukaryota</taxon>
        <taxon>Metazoa</taxon>
        <taxon>Ecdysozoa</taxon>
        <taxon>Arthropoda</taxon>
        <taxon>Hexapoda</taxon>
        <taxon>Insecta</taxon>
        <taxon>Pterygota</taxon>
        <taxon>Neoptera</taxon>
        <taxon>Endopterygota</taxon>
        <taxon>Lepidoptera</taxon>
        <taxon>Glossata</taxon>
        <taxon>Ditrysia</taxon>
        <taxon>Tineoidea</taxon>
        <taxon>Psychidae</taxon>
        <taxon>Oiketicinae</taxon>
        <taxon>Eumeta</taxon>
    </lineage>
</organism>
<name>A0A4C1WEQ9_EUMVA</name>
<dbReference type="AlphaFoldDB" id="A0A4C1WEQ9"/>